<organism evidence="4 5">
    <name type="scientific">Podospora fimiseda</name>
    <dbReference type="NCBI Taxonomy" id="252190"/>
    <lineage>
        <taxon>Eukaryota</taxon>
        <taxon>Fungi</taxon>
        <taxon>Dikarya</taxon>
        <taxon>Ascomycota</taxon>
        <taxon>Pezizomycotina</taxon>
        <taxon>Sordariomycetes</taxon>
        <taxon>Sordariomycetidae</taxon>
        <taxon>Sordariales</taxon>
        <taxon>Podosporaceae</taxon>
        <taxon>Podospora</taxon>
    </lineage>
</organism>
<feature type="region of interest" description="Disordered" evidence="2">
    <location>
        <begin position="1"/>
        <end position="35"/>
    </location>
</feature>
<feature type="compositionally biased region" description="Basic and acidic residues" evidence="2">
    <location>
        <begin position="208"/>
        <end position="222"/>
    </location>
</feature>
<dbReference type="Gene3D" id="2.40.50.40">
    <property type="match status" value="1"/>
</dbReference>
<dbReference type="InterPro" id="IPR016197">
    <property type="entry name" value="Chromo-like_dom_sf"/>
</dbReference>
<sequence length="1431" mass="161454">MFPRRAAPAADRNSMDDDPAETDDDTISLTDTDLGDPDQEWAVEHIIGERYLNGQLYLLVEWSDFDKLRESTWELASQLGDALNEEWQTTKARLEANPEELEETKKFIKLREEVHTQLALERKSRHRRRNAKRKRLGIPLVDYPDLSESEDHAAVVDEDSSYDEAVEDPVVIDGQPAERSNATTPRQSPQQRMFKGIPKGNSSSPTKETAKGQPKEKSDSRRSSVTNKVTKVQAPADNRGTSASSLSAPKKTPASQPSTTGYSGTARKLSRDQADSLPKSKAQGSIAAPKASSSSSSAVAKSTGGITKLHAQLKAKKSAVHATGNIFTSGKTRKPRTSLSNAMADGQKPQSLFNKARFLRKAMLAGRAKEDLAPDPSKVPLFLAKEGPAAARRVSKDSLQGPLDLVQSPQSISSAGDPRRSSSIDLNPLATAGQEPKGKQNAEQQPRPLKKKKSVRFAGLDDDQGLFVDEPDKMDIDSSSRAAESPTSRRGSTSTALPGLTVLKKSSLPVGNFSSPKTMILGQSRPVHVLFNGLPDTPTARDGLLAHFLEIKELEFPYTCLVQTAVEKIKSMIARPLATGYITPKDGSPALEVAAKYLRTRSIGLYCVQSYCHILVYPTRCEEWDSIKFLGQGETEGAGQSDAHLRYYVFDANLDLTPLLVPMSSAPAIAPTDKELEGAVDQAAAADGLVANRTVMMKRLFNFDYQQLLPPSKHLKAHIFFLAIPEARQEALMTLCQWLRSCNPASQIFCSDQPGSWAAFHSTVESLQTPGVVIIHEILAWSLSRFPNLALYLTSHQDEYWCMAEPIYRFPIYPSMPLVEDPAPPGDFQMTRIFPRRTAILLTPSFLVSEPRRTADFFEWFLTNKAKSFDCRLVTAFNIHEYLYELAEEKQEARNELKRSVKKDFLHFEENLQGLSRADCIDRFHAAVQAAELHYQRERKFGGLYDRCSLVYVDQSIDPNDEQSLVNWFGWWTNLKADQFRNFYVVGSNDSIKRQGSKKGERRMKVPRYSKITINDPDAVMEVFQEQNDQAAQLDQHPPHVGEMENNRVETPIGPRRRESWSARSRILPNERGEMFSKELVRIEKRCKSRWSKANEWVLYRFPVSWISTDMADHYHDPHMHFNRIKDWHGFAFEFNNSYLCHTYMGYFYTANDEFDIYNPPSDREPERHPWLAVWRQLNANIRPWGPGREIIIWDPTVKSRVGDGRQVTDNDLTFMQRQVVEYLLDHVAVNRKDAFVDKVWLGGFQLPEECDSDLPIDLVFQFIEACVSTRSAFLRLLPAKKELMSKAGFKLIHLPEHSTRAGSTSRHTDMSAGSESMIFDSSDHEDSSEDEDTRMIFHPPRGSGSGSIRSKCTNRLYEAARLARANQGRHVTHMDYAFRPTSDWYTEQRAEGRDYSHIIVEPWDTVFNKLKVRRPEFSSNRDKASTATPI</sequence>
<dbReference type="CDD" id="cd00024">
    <property type="entry name" value="CD_CSD"/>
    <property type="match status" value="1"/>
</dbReference>
<dbReference type="PROSITE" id="PS50013">
    <property type="entry name" value="CHROMO_2"/>
    <property type="match status" value="1"/>
</dbReference>
<feature type="compositionally biased region" description="Low complexity" evidence="2">
    <location>
        <begin position="285"/>
        <end position="302"/>
    </location>
</feature>
<proteinExistence type="predicted"/>
<evidence type="ECO:0000313" key="4">
    <source>
        <dbReference type="EMBL" id="KAK4228383.1"/>
    </source>
</evidence>
<evidence type="ECO:0000256" key="1">
    <source>
        <dbReference type="ARBA" id="ARBA00011353"/>
    </source>
</evidence>
<feature type="compositionally biased region" description="Acidic residues" evidence="2">
    <location>
        <begin position="16"/>
        <end position="26"/>
    </location>
</feature>
<accession>A0AAN7BSR3</accession>
<gene>
    <name evidence="4" type="ORF">QBC38DRAFT_156123</name>
</gene>
<dbReference type="Proteomes" id="UP001301958">
    <property type="component" value="Unassembled WGS sequence"/>
</dbReference>
<evidence type="ECO:0000256" key="2">
    <source>
        <dbReference type="SAM" id="MobiDB-lite"/>
    </source>
</evidence>
<comment type="subunit">
    <text evidence="1">Component of the NuA4 histone acetyltransferase complex.</text>
</comment>
<reference evidence="4" key="2">
    <citation type="submission" date="2023-05" db="EMBL/GenBank/DDBJ databases">
        <authorList>
            <consortium name="Lawrence Berkeley National Laboratory"/>
            <person name="Steindorff A."/>
            <person name="Hensen N."/>
            <person name="Bonometti L."/>
            <person name="Westerberg I."/>
            <person name="Brannstrom I.O."/>
            <person name="Guillou S."/>
            <person name="Cros-Aarteil S."/>
            <person name="Calhoun S."/>
            <person name="Haridas S."/>
            <person name="Kuo A."/>
            <person name="Mondo S."/>
            <person name="Pangilinan J."/>
            <person name="Riley R."/>
            <person name="Labutti K."/>
            <person name="Andreopoulos B."/>
            <person name="Lipzen A."/>
            <person name="Chen C."/>
            <person name="Yanf M."/>
            <person name="Daum C."/>
            <person name="Ng V."/>
            <person name="Clum A."/>
            <person name="Ohm R."/>
            <person name="Martin F."/>
            <person name="Silar P."/>
            <person name="Natvig D."/>
            <person name="Lalanne C."/>
            <person name="Gautier V."/>
            <person name="Ament-Velasquez S.L."/>
            <person name="Kruys A."/>
            <person name="Hutchinson M.I."/>
            <person name="Powell A.J."/>
            <person name="Barry K."/>
            <person name="Miller A.N."/>
            <person name="Grigoriev I.V."/>
            <person name="Debuchy R."/>
            <person name="Gladieux P."/>
            <person name="Thoren M.H."/>
            <person name="Johannesson H."/>
        </authorList>
    </citation>
    <scope>NUCLEOTIDE SEQUENCE</scope>
    <source>
        <strain evidence="4">CBS 990.96</strain>
    </source>
</reference>
<feature type="region of interest" description="Disordered" evidence="2">
    <location>
        <begin position="149"/>
        <end position="351"/>
    </location>
</feature>
<evidence type="ECO:0000313" key="5">
    <source>
        <dbReference type="Proteomes" id="UP001301958"/>
    </source>
</evidence>
<feature type="region of interest" description="Disordered" evidence="2">
    <location>
        <begin position="393"/>
        <end position="498"/>
    </location>
</feature>
<feature type="compositionally biased region" description="Acidic residues" evidence="2">
    <location>
        <begin position="156"/>
        <end position="167"/>
    </location>
</feature>
<feature type="compositionally biased region" description="Polar residues" evidence="2">
    <location>
        <begin position="178"/>
        <end position="191"/>
    </location>
</feature>
<feature type="domain" description="Chromo" evidence="3">
    <location>
        <begin position="41"/>
        <end position="79"/>
    </location>
</feature>
<protein>
    <submittedName>
        <fullName evidence="4">Chromo domain-containing protein 1</fullName>
    </submittedName>
</protein>
<feature type="region of interest" description="Disordered" evidence="2">
    <location>
        <begin position="1301"/>
        <end position="1333"/>
    </location>
</feature>
<dbReference type="GO" id="GO:0006338">
    <property type="term" value="P:chromatin remodeling"/>
    <property type="evidence" value="ECO:0007669"/>
    <property type="project" value="UniProtKB-ARBA"/>
</dbReference>
<name>A0AAN7BSR3_9PEZI</name>
<comment type="caution">
    <text evidence="4">The sequence shown here is derived from an EMBL/GenBank/DDBJ whole genome shotgun (WGS) entry which is preliminary data.</text>
</comment>
<keyword evidence="5" id="KW-1185">Reference proteome</keyword>
<dbReference type="SUPFAM" id="SSF54160">
    <property type="entry name" value="Chromo domain-like"/>
    <property type="match status" value="1"/>
</dbReference>
<feature type="compositionally biased region" description="Polar residues" evidence="2">
    <location>
        <begin position="239"/>
        <end position="263"/>
    </location>
</feature>
<feature type="compositionally biased region" description="Polar residues" evidence="2">
    <location>
        <begin position="479"/>
        <end position="496"/>
    </location>
</feature>
<reference evidence="4" key="1">
    <citation type="journal article" date="2023" name="Mol. Phylogenet. Evol.">
        <title>Genome-scale phylogeny and comparative genomics of the fungal order Sordariales.</title>
        <authorList>
            <person name="Hensen N."/>
            <person name="Bonometti L."/>
            <person name="Westerberg I."/>
            <person name="Brannstrom I.O."/>
            <person name="Guillou S."/>
            <person name="Cros-Aarteil S."/>
            <person name="Calhoun S."/>
            <person name="Haridas S."/>
            <person name="Kuo A."/>
            <person name="Mondo S."/>
            <person name="Pangilinan J."/>
            <person name="Riley R."/>
            <person name="LaButti K."/>
            <person name="Andreopoulos B."/>
            <person name="Lipzen A."/>
            <person name="Chen C."/>
            <person name="Yan M."/>
            <person name="Daum C."/>
            <person name="Ng V."/>
            <person name="Clum A."/>
            <person name="Steindorff A."/>
            <person name="Ohm R.A."/>
            <person name="Martin F."/>
            <person name="Silar P."/>
            <person name="Natvig D.O."/>
            <person name="Lalanne C."/>
            <person name="Gautier V."/>
            <person name="Ament-Velasquez S.L."/>
            <person name="Kruys A."/>
            <person name="Hutchinson M.I."/>
            <person name="Powell A.J."/>
            <person name="Barry K."/>
            <person name="Miller A.N."/>
            <person name="Grigoriev I.V."/>
            <person name="Debuchy R."/>
            <person name="Gladieux P."/>
            <person name="Hiltunen Thoren M."/>
            <person name="Johannesson H."/>
        </authorList>
    </citation>
    <scope>NUCLEOTIDE SEQUENCE</scope>
    <source>
        <strain evidence="4">CBS 990.96</strain>
    </source>
</reference>
<dbReference type="EMBL" id="MU865319">
    <property type="protein sequence ID" value="KAK4228383.1"/>
    <property type="molecule type" value="Genomic_DNA"/>
</dbReference>
<dbReference type="InterPro" id="IPR000953">
    <property type="entry name" value="Chromo/chromo_shadow_dom"/>
</dbReference>
<evidence type="ECO:0000259" key="3">
    <source>
        <dbReference type="PROSITE" id="PS50013"/>
    </source>
</evidence>